<feature type="compositionally biased region" description="Low complexity" evidence="2">
    <location>
        <begin position="147"/>
        <end position="173"/>
    </location>
</feature>
<keyword evidence="4" id="KW-1185">Reference proteome</keyword>
<feature type="coiled-coil region" evidence="1">
    <location>
        <begin position="110"/>
        <end position="144"/>
    </location>
</feature>
<gene>
    <name evidence="3" type="ORF">KILIM_045_00060</name>
</gene>
<dbReference type="eggNOG" id="ENOG5032K3S">
    <property type="taxonomic scope" value="Bacteria"/>
</dbReference>
<organism evidence="3 4">
    <name type="scientific">Kineosphaera limosa NBRC 100340</name>
    <dbReference type="NCBI Taxonomy" id="1184609"/>
    <lineage>
        <taxon>Bacteria</taxon>
        <taxon>Bacillati</taxon>
        <taxon>Actinomycetota</taxon>
        <taxon>Actinomycetes</taxon>
        <taxon>Micrococcales</taxon>
        <taxon>Dermatophilaceae</taxon>
        <taxon>Kineosphaera</taxon>
    </lineage>
</organism>
<feature type="region of interest" description="Disordered" evidence="2">
    <location>
        <begin position="144"/>
        <end position="204"/>
    </location>
</feature>
<evidence type="ECO:0000256" key="2">
    <source>
        <dbReference type="SAM" id="MobiDB-lite"/>
    </source>
</evidence>
<reference evidence="3 4" key="1">
    <citation type="submission" date="2012-08" db="EMBL/GenBank/DDBJ databases">
        <title>Whole genome shotgun sequence of Kineosphaera limosa NBRC 100340.</title>
        <authorList>
            <person name="Yoshida I."/>
            <person name="Isaki S."/>
            <person name="Hosoyama A."/>
            <person name="Tsuchikane K."/>
            <person name="Katsumata H."/>
            <person name="Ando Y."/>
            <person name="Ohji S."/>
            <person name="Hamada M."/>
            <person name="Tamura T."/>
            <person name="Yamazoe A."/>
            <person name="Yamazaki S."/>
            <person name="Fujita N."/>
        </authorList>
    </citation>
    <scope>NUCLEOTIDE SEQUENCE [LARGE SCALE GENOMIC DNA]</scope>
    <source>
        <strain evidence="3 4">NBRC 100340</strain>
    </source>
</reference>
<dbReference type="Proteomes" id="UP000008366">
    <property type="component" value="Unassembled WGS sequence"/>
</dbReference>
<dbReference type="STRING" id="1184609.KILIM_045_00060"/>
<proteinExistence type="predicted"/>
<comment type="caution">
    <text evidence="3">The sequence shown here is derived from an EMBL/GenBank/DDBJ whole genome shotgun (WGS) entry which is preliminary data.</text>
</comment>
<accession>K6WBR1</accession>
<name>K6WBR1_9MICO</name>
<dbReference type="AlphaFoldDB" id="K6WBR1"/>
<keyword evidence="1" id="KW-0175">Coiled coil</keyword>
<sequence length="204" mass="21698">MGYPCHAARFVHRVRRSATPEDVDEGNFMTQQPRSQDPLAQARAAYEQGEKQASKTLEELVASQGFAESLAMITSNIAALSRMGTIGLDQLVRMSRLAGRSDIARIGRQLARTEDKLEHVLQVVEQLESELAVTKAERDAAREALEDGGAAVESSARGRAAGRAGTRGAARANGRGKARSARTATVGQVEEKAEGKQPGGEGSA</sequence>
<evidence type="ECO:0000256" key="1">
    <source>
        <dbReference type="SAM" id="Coils"/>
    </source>
</evidence>
<protein>
    <submittedName>
        <fullName evidence="3">Uncharacterized protein</fullName>
    </submittedName>
</protein>
<dbReference type="EMBL" id="BAHD01000045">
    <property type="protein sequence ID" value="GAB96675.1"/>
    <property type="molecule type" value="Genomic_DNA"/>
</dbReference>
<evidence type="ECO:0000313" key="4">
    <source>
        <dbReference type="Proteomes" id="UP000008366"/>
    </source>
</evidence>
<evidence type="ECO:0000313" key="3">
    <source>
        <dbReference type="EMBL" id="GAB96675.1"/>
    </source>
</evidence>